<dbReference type="EMBL" id="JAWDGP010005772">
    <property type="protein sequence ID" value="KAK3752296.1"/>
    <property type="molecule type" value="Genomic_DNA"/>
</dbReference>
<protein>
    <submittedName>
        <fullName evidence="1">Uncharacterized protein</fullName>
    </submittedName>
</protein>
<proteinExistence type="predicted"/>
<name>A0AAE0YQ36_9GAST</name>
<keyword evidence="2" id="KW-1185">Reference proteome</keyword>
<gene>
    <name evidence="1" type="ORF">RRG08_011256</name>
</gene>
<sequence length="82" mass="9379">MTNLLYPVSPLHEVTGCEIRRYLRSQQASGLQWRRHVTACHNLLLLHRPFLSLKWRRALAAREATGRQLDLSVPQVAESSSS</sequence>
<dbReference type="Proteomes" id="UP001283361">
    <property type="component" value="Unassembled WGS sequence"/>
</dbReference>
<evidence type="ECO:0000313" key="2">
    <source>
        <dbReference type="Proteomes" id="UP001283361"/>
    </source>
</evidence>
<accession>A0AAE0YQ36</accession>
<dbReference type="AlphaFoldDB" id="A0AAE0YQ36"/>
<comment type="caution">
    <text evidence="1">The sequence shown here is derived from an EMBL/GenBank/DDBJ whole genome shotgun (WGS) entry which is preliminary data.</text>
</comment>
<reference evidence="1" key="1">
    <citation type="journal article" date="2023" name="G3 (Bethesda)">
        <title>A reference genome for the long-term kleptoplast-retaining sea slug Elysia crispata morphotype clarki.</title>
        <authorList>
            <person name="Eastman K.E."/>
            <person name="Pendleton A.L."/>
            <person name="Shaikh M.A."/>
            <person name="Suttiyut T."/>
            <person name="Ogas R."/>
            <person name="Tomko P."/>
            <person name="Gavelis G."/>
            <person name="Widhalm J.R."/>
            <person name="Wisecaver J.H."/>
        </authorList>
    </citation>
    <scope>NUCLEOTIDE SEQUENCE</scope>
    <source>
        <strain evidence="1">ECLA1</strain>
    </source>
</reference>
<evidence type="ECO:0000313" key="1">
    <source>
        <dbReference type="EMBL" id="KAK3752296.1"/>
    </source>
</evidence>
<organism evidence="1 2">
    <name type="scientific">Elysia crispata</name>
    <name type="common">lettuce slug</name>
    <dbReference type="NCBI Taxonomy" id="231223"/>
    <lineage>
        <taxon>Eukaryota</taxon>
        <taxon>Metazoa</taxon>
        <taxon>Spiralia</taxon>
        <taxon>Lophotrochozoa</taxon>
        <taxon>Mollusca</taxon>
        <taxon>Gastropoda</taxon>
        <taxon>Heterobranchia</taxon>
        <taxon>Euthyneura</taxon>
        <taxon>Panpulmonata</taxon>
        <taxon>Sacoglossa</taxon>
        <taxon>Placobranchoidea</taxon>
        <taxon>Plakobranchidae</taxon>
        <taxon>Elysia</taxon>
    </lineage>
</organism>